<dbReference type="GO" id="GO:0017004">
    <property type="term" value="P:cytochrome complex assembly"/>
    <property type="evidence" value="ECO:0007669"/>
    <property type="project" value="UniProtKB-KW"/>
</dbReference>
<dbReference type="InterPro" id="IPR000866">
    <property type="entry name" value="AhpC/TSA"/>
</dbReference>
<evidence type="ECO:0000313" key="9">
    <source>
        <dbReference type="Proteomes" id="UP000298127"/>
    </source>
</evidence>
<accession>A0A4Y9R2U1</accession>
<dbReference type="AlphaFoldDB" id="A0A4Y9R2U1"/>
<dbReference type="PROSITE" id="PS51352">
    <property type="entry name" value="THIOREDOXIN_2"/>
    <property type="match status" value="1"/>
</dbReference>
<keyword evidence="9" id="KW-1185">Reference proteome</keyword>
<organism evidence="8 9">
    <name type="scientific">Orlajensenia leifsoniae</name>
    <dbReference type="NCBI Taxonomy" id="2561933"/>
    <lineage>
        <taxon>Bacteria</taxon>
        <taxon>Bacillati</taxon>
        <taxon>Actinomycetota</taxon>
        <taxon>Actinomycetes</taxon>
        <taxon>Micrococcales</taxon>
        <taxon>Microbacteriaceae</taxon>
        <taxon>Orlajensenia</taxon>
    </lineage>
</organism>
<dbReference type="EMBL" id="SPQZ01000003">
    <property type="protein sequence ID" value="TFV98033.1"/>
    <property type="molecule type" value="Genomic_DNA"/>
</dbReference>
<comment type="subcellular location">
    <subcellularLocation>
        <location evidence="1">Cell envelope</location>
    </subcellularLocation>
</comment>
<dbReference type="PANTHER" id="PTHR42852:SF6">
    <property type="entry name" value="THIOL:DISULFIDE INTERCHANGE PROTEIN DSBE"/>
    <property type="match status" value="1"/>
</dbReference>
<keyword evidence="4" id="KW-1015">Disulfide bond</keyword>
<dbReference type="InterPro" id="IPR050553">
    <property type="entry name" value="Thioredoxin_ResA/DsbE_sf"/>
</dbReference>
<dbReference type="Proteomes" id="UP000298127">
    <property type="component" value="Unassembled WGS sequence"/>
</dbReference>
<evidence type="ECO:0000259" key="7">
    <source>
        <dbReference type="PROSITE" id="PS51352"/>
    </source>
</evidence>
<name>A0A4Y9R2U1_9MICO</name>
<evidence type="ECO:0000256" key="1">
    <source>
        <dbReference type="ARBA" id="ARBA00004196"/>
    </source>
</evidence>
<evidence type="ECO:0000256" key="5">
    <source>
        <dbReference type="ARBA" id="ARBA00023284"/>
    </source>
</evidence>
<dbReference type="Pfam" id="PF00578">
    <property type="entry name" value="AhpC-TSA"/>
    <property type="match status" value="1"/>
</dbReference>
<dbReference type="PROSITE" id="PS00194">
    <property type="entry name" value="THIOREDOXIN_1"/>
    <property type="match status" value="1"/>
</dbReference>
<keyword evidence="3" id="KW-0735">Signal-anchor</keyword>
<dbReference type="InterPro" id="IPR017937">
    <property type="entry name" value="Thioredoxin_CS"/>
</dbReference>
<evidence type="ECO:0000256" key="6">
    <source>
        <dbReference type="SAM" id="SignalP"/>
    </source>
</evidence>
<dbReference type="SUPFAM" id="SSF52833">
    <property type="entry name" value="Thioredoxin-like"/>
    <property type="match status" value="1"/>
</dbReference>
<proteinExistence type="predicted"/>
<evidence type="ECO:0000256" key="3">
    <source>
        <dbReference type="ARBA" id="ARBA00022968"/>
    </source>
</evidence>
<evidence type="ECO:0000313" key="8">
    <source>
        <dbReference type="EMBL" id="TFV98033.1"/>
    </source>
</evidence>
<keyword evidence="2" id="KW-0201">Cytochrome c-type biogenesis</keyword>
<reference evidence="8 9" key="1">
    <citation type="journal article" date="2018" name="J. Microbiol.">
        <title>Leifsonia flava sp. nov., a novel actinobacterium isolated from the rhizosphere of Aquilegia viridiflora.</title>
        <authorList>
            <person name="Cai Y."/>
            <person name="Tao W.Z."/>
            <person name="Ma Y.J."/>
            <person name="Cheng J."/>
            <person name="Zhang M.Y."/>
            <person name="Zhang Y.X."/>
        </authorList>
    </citation>
    <scope>NUCLEOTIDE SEQUENCE [LARGE SCALE GENOMIC DNA]</scope>
    <source>
        <strain evidence="8 9">SYP-B2174</strain>
    </source>
</reference>
<dbReference type="Gene3D" id="3.40.30.10">
    <property type="entry name" value="Glutaredoxin"/>
    <property type="match status" value="1"/>
</dbReference>
<dbReference type="InterPro" id="IPR036249">
    <property type="entry name" value="Thioredoxin-like_sf"/>
</dbReference>
<dbReference type="PROSITE" id="PS51257">
    <property type="entry name" value="PROKAR_LIPOPROTEIN"/>
    <property type="match status" value="1"/>
</dbReference>
<keyword evidence="3" id="KW-0812">Transmembrane</keyword>
<feature type="domain" description="Thioredoxin" evidence="7">
    <location>
        <begin position="57"/>
        <end position="201"/>
    </location>
</feature>
<evidence type="ECO:0000256" key="2">
    <source>
        <dbReference type="ARBA" id="ARBA00022748"/>
    </source>
</evidence>
<feature type="chain" id="PRO_5021341904" evidence="6">
    <location>
        <begin position="21"/>
        <end position="204"/>
    </location>
</feature>
<dbReference type="InterPro" id="IPR013766">
    <property type="entry name" value="Thioredoxin_domain"/>
</dbReference>
<dbReference type="CDD" id="cd02966">
    <property type="entry name" value="TlpA_like_family"/>
    <property type="match status" value="1"/>
</dbReference>
<dbReference type="GO" id="GO:0016491">
    <property type="term" value="F:oxidoreductase activity"/>
    <property type="evidence" value="ECO:0007669"/>
    <property type="project" value="InterPro"/>
</dbReference>
<comment type="caution">
    <text evidence="8">The sequence shown here is derived from an EMBL/GenBank/DDBJ whole genome shotgun (WGS) entry which is preliminary data.</text>
</comment>
<keyword evidence="5" id="KW-0676">Redox-active center</keyword>
<protein>
    <submittedName>
        <fullName evidence="8">TlpA family protein disulfide reductase</fullName>
    </submittedName>
</protein>
<dbReference type="GO" id="GO:0030313">
    <property type="term" value="C:cell envelope"/>
    <property type="evidence" value="ECO:0007669"/>
    <property type="project" value="UniProtKB-SubCell"/>
</dbReference>
<gene>
    <name evidence="8" type="ORF">E4M00_08280</name>
</gene>
<sequence length="204" mass="21390">MRRRPSARLRASVAIGIALAAVVSLGACTNDPLADQYRAGSGKGYVAGDGTVTEIDVEDRGGAIDFSGTTESGDEFDSTEHAGDVLVVNFWYAGCAPCRAEAADLESINQEFGDDGATFVGVNVRDQPAQAQAFDEKYGVTYPSIMDLESGAVQLAFAGKVPANAVPTTLVLDKQGRVAARILGQLQSKSILETLVRDTLAESD</sequence>
<keyword evidence="6" id="KW-0732">Signal</keyword>
<dbReference type="GO" id="GO:0016209">
    <property type="term" value="F:antioxidant activity"/>
    <property type="evidence" value="ECO:0007669"/>
    <property type="project" value="InterPro"/>
</dbReference>
<dbReference type="RefSeq" id="WP_135120045.1">
    <property type="nucleotide sequence ID" value="NZ_SPQZ01000003.1"/>
</dbReference>
<feature type="signal peptide" evidence="6">
    <location>
        <begin position="1"/>
        <end position="20"/>
    </location>
</feature>
<evidence type="ECO:0000256" key="4">
    <source>
        <dbReference type="ARBA" id="ARBA00023157"/>
    </source>
</evidence>
<dbReference type="PANTHER" id="PTHR42852">
    <property type="entry name" value="THIOL:DISULFIDE INTERCHANGE PROTEIN DSBE"/>
    <property type="match status" value="1"/>
</dbReference>